<dbReference type="InterPro" id="IPR052988">
    <property type="entry name" value="Oryzine_lactonohydrolase"/>
</dbReference>
<keyword evidence="1" id="KW-0732">Signal</keyword>
<dbReference type="Pfam" id="PF08450">
    <property type="entry name" value="SGL"/>
    <property type="match status" value="1"/>
</dbReference>
<dbReference type="InterPro" id="IPR011042">
    <property type="entry name" value="6-blade_b-propeller_TolB-like"/>
</dbReference>
<sequence length="445" mass="48217">MASSFSSVAAVAGLLLSGAHAQLAVAQRALPAKAQIIDQKSFNVLEVVPPPSEFNASSEFLWPGVTHESLTEKPFHIYDPEFYDIIGSDPSLTLIATSETDPIFHEAVVWYPPTEEVFFVQNAGPPAAGTGLNKSSIVQKIRLADAEALRNGSLGTKEVTVTTVPSNPQVINPNGNYRPLTLYDFPAENVPTNDSHVGGTNYKGQIIFAGEGQGERVPSALYLMNPVEPYNTTILVNNYFGRQFNSLNDVVVSRRNGDIYFTDTQYGYWQYFRPAPGLPNQVYRLNPTTGALTVVTDEFVSPNGIVLPLQLPQPGSRCITLSPDGTYAYVTDTGISQGQFGTNFTKPATVYRFEVKEDGTFENRKIFAHTSARLPDGVHCDSKGNVYAGCNDGVHVWNPSGKLIGKIYTGTTAANFQFAGDGRMVITGQTKLFYATFAASGVALT</sequence>
<evidence type="ECO:0000313" key="4">
    <source>
        <dbReference type="Proteomes" id="UP000070121"/>
    </source>
</evidence>
<dbReference type="InterPro" id="IPR013658">
    <property type="entry name" value="SGL"/>
</dbReference>
<dbReference type="PANTHER" id="PTHR47064">
    <property type="entry name" value="PUTATIVE (AFU_ORTHOLOGUE AFUA_1G08990)-RELATED"/>
    <property type="match status" value="1"/>
</dbReference>
<proteinExistence type="predicted"/>
<dbReference type="Gene3D" id="2.120.10.30">
    <property type="entry name" value="TolB, C-terminal domain"/>
    <property type="match status" value="1"/>
</dbReference>
<dbReference type="OrthoDB" id="423498at2759"/>
<comment type="caution">
    <text evidence="3">The sequence shown here is derived from an EMBL/GenBank/DDBJ whole genome shotgun (WGS) entry which is preliminary data.</text>
</comment>
<keyword evidence="4" id="KW-1185">Reference proteome</keyword>
<dbReference type="EMBL" id="JFFI01002551">
    <property type="protein sequence ID" value="KXH30515.1"/>
    <property type="molecule type" value="Genomic_DNA"/>
</dbReference>
<dbReference type="AlphaFoldDB" id="A0A135S3L3"/>
<dbReference type="SUPFAM" id="SSF63829">
    <property type="entry name" value="Calcium-dependent phosphotriesterase"/>
    <property type="match status" value="1"/>
</dbReference>
<gene>
    <name evidence="3" type="ORF">CSAL01_09236</name>
</gene>
<evidence type="ECO:0000256" key="1">
    <source>
        <dbReference type="SAM" id="SignalP"/>
    </source>
</evidence>
<name>A0A135S3L3_9PEZI</name>
<dbReference type="GO" id="GO:0016787">
    <property type="term" value="F:hydrolase activity"/>
    <property type="evidence" value="ECO:0007669"/>
    <property type="project" value="UniProtKB-KW"/>
</dbReference>
<dbReference type="PANTHER" id="PTHR47064:SF2">
    <property type="entry name" value="SMP-30_GLUCONOLACTONASE_LRE-LIKE REGION DOMAIN-CONTAINING PROTEIN-RELATED"/>
    <property type="match status" value="1"/>
</dbReference>
<evidence type="ECO:0000259" key="2">
    <source>
        <dbReference type="Pfam" id="PF08450"/>
    </source>
</evidence>
<accession>A0A135S3L3</accession>
<dbReference type="Proteomes" id="UP000070121">
    <property type="component" value="Unassembled WGS sequence"/>
</dbReference>
<feature type="domain" description="SMP-30/Gluconolactonase/LRE-like region" evidence="2">
    <location>
        <begin position="241"/>
        <end position="427"/>
    </location>
</feature>
<organism evidence="3 4">
    <name type="scientific">Colletotrichum salicis</name>
    <dbReference type="NCBI Taxonomy" id="1209931"/>
    <lineage>
        <taxon>Eukaryota</taxon>
        <taxon>Fungi</taxon>
        <taxon>Dikarya</taxon>
        <taxon>Ascomycota</taxon>
        <taxon>Pezizomycotina</taxon>
        <taxon>Sordariomycetes</taxon>
        <taxon>Hypocreomycetidae</taxon>
        <taxon>Glomerellales</taxon>
        <taxon>Glomerellaceae</taxon>
        <taxon>Colletotrichum</taxon>
        <taxon>Colletotrichum acutatum species complex</taxon>
    </lineage>
</organism>
<feature type="chain" id="PRO_5007801703" evidence="1">
    <location>
        <begin position="22"/>
        <end position="445"/>
    </location>
</feature>
<feature type="signal peptide" evidence="1">
    <location>
        <begin position="1"/>
        <end position="21"/>
    </location>
</feature>
<keyword evidence="3" id="KW-0378">Hydrolase</keyword>
<protein>
    <submittedName>
        <fullName evidence="3">D-lactonohydrolase</fullName>
    </submittedName>
</protein>
<dbReference type="STRING" id="1209931.A0A135S3L3"/>
<evidence type="ECO:0000313" key="3">
    <source>
        <dbReference type="EMBL" id="KXH30515.1"/>
    </source>
</evidence>
<reference evidence="3 4" key="1">
    <citation type="submission" date="2014-02" db="EMBL/GenBank/DDBJ databases">
        <title>The genome sequence of Colletotrichum salicis CBS 607.94.</title>
        <authorList>
            <person name="Baroncelli R."/>
            <person name="Thon M.R."/>
        </authorList>
    </citation>
    <scope>NUCLEOTIDE SEQUENCE [LARGE SCALE GENOMIC DNA]</scope>
    <source>
        <strain evidence="3 4">CBS 607.94</strain>
    </source>
</reference>